<keyword evidence="2" id="KW-1185">Reference proteome</keyword>
<evidence type="ECO:0000313" key="1">
    <source>
        <dbReference type="EMBL" id="TYC55296.1"/>
    </source>
</evidence>
<dbReference type="Pfam" id="PF00300">
    <property type="entry name" value="His_Phos_1"/>
    <property type="match status" value="1"/>
</dbReference>
<dbReference type="Proteomes" id="UP000389128">
    <property type="component" value="Unassembled WGS sequence"/>
</dbReference>
<reference evidence="1 2" key="1">
    <citation type="submission" date="2019-01" db="EMBL/GenBank/DDBJ databases">
        <title>Zoogloea oleivorans genome sequencing and assembly.</title>
        <authorList>
            <person name="Tancsics A."/>
            <person name="Farkas M."/>
            <person name="Kriszt B."/>
            <person name="Maroti G."/>
            <person name="Horvath B."/>
        </authorList>
    </citation>
    <scope>NUCLEOTIDE SEQUENCE [LARGE SCALE GENOMIC DNA]</scope>
    <source>
        <strain evidence="1 2">Buc</strain>
    </source>
</reference>
<dbReference type="PANTHER" id="PTHR48100">
    <property type="entry name" value="BROAD-SPECIFICITY PHOSPHATASE YOR283W-RELATED"/>
    <property type="match status" value="1"/>
</dbReference>
<gene>
    <name evidence="1" type="ORF">ETQ85_14890</name>
</gene>
<proteinExistence type="predicted"/>
<dbReference type="CDD" id="cd07067">
    <property type="entry name" value="HP_PGM_like"/>
    <property type="match status" value="1"/>
</dbReference>
<dbReference type="SMART" id="SM00855">
    <property type="entry name" value="PGAM"/>
    <property type="match status" value="1"/>
</dbReference>
<dbReference type="InterPro" id="IPR013078">
    <property type="entry name" value="His_Pase_superF_clade-1"/>
</dbReference>
<dbReference type="OrthoDB" id="9781415at2"/>
<dbReference type="EMBL" id="SDKK01000013">
    <property type="protein sequence ID" value="TYC55296.1"/>
    <property type="molecule type" value="Genomic_DNA"/>
</dbReference>
<dbReference type="SUPFAM" id="SSF53254">
    <property type="entry name" value="Phosphoglycerate mutase-like"/>
    <property type="match status" value="1"/>
</dbReference>
<protein>
    <submittedName>
        <fullName evidence="1">Histidine phosphatase family protein</fullName>
    </submittedName>
</protein>
<comment type="caution">
    <text evidence="1">The sequence shown here is derived from an EMBL/GenBank/DDBJ whole genome shotgun (WGS) entry which is preliminary data.</text>
</comment>
<dbReference type="RefSeq" id="WP_148579863.1">
    <property type="nucleotide sequence ID" value="NZ_JAVEUW010000119.1"/>
</dbReference>
<dbReference type="PANTHER" id="PTHR48100:SF1">
    <property type="entry name" value="HISTIDINE PHOSPHATASE FAMILY PROTEIN-RELATED"/>
    <property type="match status" value="1"/>
</dbReference>
<dbReference type="InterPro" id="IPR029033">
    <property type="entry name" value="His_PPase_superfam"/>
</dbReference>
<dbReference type="AlphaFoldDB" id="A0A6C2CNH8"/>
<name>A0A6C2CNH8_9RHOO</name>
<dbReference type="GO" id="GO:0005737">
    <property type="term" value="C:cytoplasm"/>
    <property type="evidence" value="ECO:0007669"/>
    <property type="project" value="TreeGrafter"/>
</dbReference>
<evidence type="ECO:0000313" key="2">
    <source>
        <dbReference type="Proteomes" id="UP000389128"/>
    </source>
</evidence>
<sequence length="235" mass="26371">MQGLPGTRCRRRIYLMRHAQVSYFDASGQPLDPRSVPLTPRGREQAQAAAELLDDIPFDLALCSGLARTVETARIVLGDRPLPLHEEHRLKEVRAGRLREIPPELQEQEIAYAYETGADPDGGFLRGEHWADLAVRVHAAWDDLIARDDWANALIVAHDGVNRILLTHVIGAGLSAIKAFEQDPACVNMIELDVEDGRLTRAYLRAVNIAPYDLARHGDHLMVMEKIYRDFRARG</sequence>
<organism evidence="1 2">
    <name type="scientific">Zoogloea oleivorans</name>
    <dbReference type="NCBI Taxonomy" id="1552750"/>
    <lineage>
        <taxon>Bacteria</taxon>
        <taxon>Pseudomonadati</taxon>
        <taxon>Pseudomonadota</taxon>
        <taxon>Betaproteobacteria</taxon>
        <taxon>Rhodocyclales</taxon>
        <taxon>Zoogloeaceae</taxon>
        <taxon>Zoogloea</taxon>
    </lineage>
</organism>
<accession>A0A6C2CNH8</accession>
<dbReference type="Gene3D" id="3.40.50.1240">
    <property type="entry name" value="Phosphoglycerate mutase-like"/>
    <property type="match status" value="1"/>
</dbReference>
<dbReference type="GO" id="GO:0016791">
    <property type="term" value="F:phosphatase activity"/>
    <property type="evidence" value="ECO:0007669"/>
    <property type="project" value="TreeGrafter"/>
</dbReference>
<dbReference type="InterPro" id="IPR050275">
    <property type="entry name" value="PGM_Phosphatase"/>
</dbReference>